<comment type="caution">
    <text evidence="2">The sequence shown here is derived from an EMBL/GenBank/DDBJ whole genome shotgun (WGS) entry which is preliminary data.</text>
</comment>
<dbReference type="EMBL" id="JAWNFY010000006">
    <property type="protein sequence ID" value="MDY5145996.1"/>
    <property type="molecule type" value="Genomic_DNA"/>
</dbReference>
<evidence type="ECO:0000313" key="2">
    <source>
        <dbReference type="EMBL" id="MDY5140630.1"/>
    </source>
</evidence>
<dbReference type="GeneID" id="92814628"/>
<keyword evidence="4" id="KW-1185">Reference proteome</keyword>
<evidence type="ECO:0000313" key="4">
    <source>
        <dbReference type="Proteomes" id="UP001284901"/>
    </source>
</evidence>
<dbReference type="SUPFAM" id="SSF53448">
    <property type="entry name" value="Nucleotide-diphospho-sugar transferases"/>
    <property type="match status" value="1"/>
</dbReference>
<dbReference type="PANTHER" id="PTHR43179">
    <property type="entry name" value="RHAMNOSYLTRANSFERASE WBBL"/>
    <property type="match status" value="1"/>
</dbReference>
<evidence type="ECO:0000313" key="5">
    <source>
        <dbReference type="Proteomes" id="UP001288320"/>
    </source>
</evidence>
<dbReference type="InterPro" id="IPR029044">
    <property type="entry name" value="Nucleotide-diphossugar_trans"/>
</dbReference>
<evidence type="ECO:0000259" key="1">
    <source>
        <dbReference type="Pfam" id="PF00535"/>
    </source>
</evidence>
<dbReference type="CDD" id="cd04186">
    <property type="entry name" value="GT_2_like_c"/>
    <property type="match status" value="1"/>
</dbReference>
<dbReference type="InterPro" id="IPR001173">
    <property type="entry name" value="Glyco_trans_2-like"/>
</dbReference>
<dbReference type="AlphaFoldDB" id="A0AAW9HK08"/>
<dbReference type="RefSeq" id="WP_101595355.1">
    <property type="nucleotide sequence ID" value="NZ_CAUPFC010000016.1"/>
</dbReference>
<keyword evidence="2" id="KW-0328">Glycosyltransferase</keyword>
<dbReference type="Gene3D" id="3.90.550.10">
    <property type="entry name" value="Spore Coat Polysaccharide Biosynthesis Protein SpsA, Chain A"/>
    <property type="match status" value="1"/>
</dbReference>
<dbReference type="Proteomes" id="UP001284901">
    <property type="component" value="Unassembled WGS sequence"/>
</dbReference>
<dbReference type="Proteomes" id="UP001288320">
    <property type="component" value="Unassembled WGS sequence"/>
</dbReference>
<accession>A0AAW9HK08</accession>
<name>A0AAW9HK08_9ACTO</name>
<reference evidence="2 4" key="1">
    <citation type="submission" date="2023-10" db="EMBL/GenBank/DDBJ databases">
        <title>Whole Genome based description of the genera Actinobaculum and Actinotignum reveals a complex phylogenetic relationship within the species included in the genus Actinotignum.</title>
        <authorList>
            <person name="Jensen C.S."/>
            <person name="Dargis R."/>
            <person name="Kemp M."/>
            <person name="Christensen J.J."/>
        </authorList>
    </citation>
    <scope>NUCLEOTIDE SEQUENCE</scope>
    <source>
        <strain evidence="3 4">SLA_B089</strain>
        <strain evidence="2">SLA_B245</strain>
    </source>
</reference>
<feature type="domain" description="Glycosyltransferase 2-like" evidence="1">
    <location>
        <begin position="5"/>
        <end position="184"/>
    </location>
</feature>
<dbReference type="EMBL" id="JAWNFV010000008">
    <property type="protein sequence ID" value="MDY5140630.1"/>
    <property type="molecule type" value="Genomic_DNA"/>
</dbReference>
<dbReference type="EC" id="2.4.-.-" evidence="2"/>
<dbReference type="GO" id="GO:0016757">
    <property type="term" value="F:glycosyltransferase activity"/>
    <property type="evidence" value="ECO:0007669"/>
    <property type="project" value="UniProtKB-KW"/>
</dbReference>
<sequence length="285" mass="31192">MRIRVITVAFNPGPELEAFLASLPAALQEAHECIIVDNGSEHAEVDRVARAHGAQVVRTGENIGYGRAANRGAQGFTGEWLVVANPDVVFTPGSLDALVRGAESFPRAGALGPLIRTPEGEIYPSARQFPRIVSGVGHALLGNIWPNNPFSRSYRSNADVTRAHPVDWLSGACLLLRREAFEAVGGFDDSYFMFFEDVALGEALARAGWHSVFLPEAEVIHSQGASWKDQPAAMLREHHRSAAHYIDSVYARPWQAPLRWAIRGGLALRAQLHVRAARAARRRSH</sequence>
<protein>
    <submittedName>
        <fullName evidence="2">Glycosyltransferase family 2 protein</fullName>
        <ecNumber evidence="2">2.4.-.-</ecNumber>
    </submittedName>
</protein>
<keyword evidence="2" id="KW-0808">Transferase</keyword>
<dbReference type="PANTHER" id="PTHR43179:SF7">
    <property type="entry name" value="RHAMNOSYLTRANSFERASE WBBL"/>
    <property type="match status" value="1"/>
</dbReference>
<evidence type="ECO:0000313" key="3">
    <source>
        <dbReference type="EMBL" id="MDY5145996.1"/>
    </source>
</evidence>
<gene>
    <name evidence="2" type="ORF">R6G74_04805</name>
    <name evidence="3" type="ORF">R6P33_03010</name>
</gene>
<organism evidence="2 5">
    <name type="scientific">Actinotignum timonense</name>
    <dbReference type="NCBI Taxonomy" id="1870995"/>
    <lineage>
        <taxon>Bacteria</taxon>
        <taxon>Bacillati</taxon>
        <taxon>Actinomycetota</taxon>
        <taxon>Actinomycetes</taxon>
        <taxon>Actinomycetales</taxon>
        <taxon>Actinomycetaceae</taxon>
        <taxon>Actinotignum</taxon>
    </lineage>
</organism>
<proteinExistence type="predicted"/>
<dbReference type="Pfam" id="PF00535">
    <property type="entry name" value="Glycos_transf_2"/>
    <property type="match status" value="1"/>
</dbReference>